<protein>
    <submittedName>
        <fullName evidence="3">Uncharacterized protein</fullName>
    </submittedName>
</protein>
<dbReference type="PANTHER" id="PTHR19862:SF14">
    <property type="entry name" value="WD REPEAT-CONTAINING PROTEIN 48"/>
    <property type="match status" value="1"/>
</dbReference>
<evidence type="ECO:0000256" key="1">
    <source>
        <dbReference type="SAM" id="MobiDB-lite"/>
    </source>
</evidence>
<dbReference type="InterPro" id="IPR006626">
    <property type="entry name" value="PbH1"/>
</dbReference>
<evidence type="ECO:0000313" key="3">
    <source>
        <dbReference type="EMBL" id="KAG2489779.1"/>
    </source>
</evidence>
<reference evidence="3" key="1">
    <citation type="journal article" date="2020" name="bioRxiv">
        <title>Comparative genomics of Chlamydomonas.</title>
        <authorList>
            <person name="Craig R.J."/>
            <person name="Hasan A.R."/>
            <person name="Ness R.W."/>
            <person name="Keightley P.D."/>
        </authorList>
    </citation>
    <scope>NUCLEOTIDE SEQUENCE</scope>
    <source>
        <strain evidence="3">CCAP 11/70</strain>
    </source>
</reference>
<feature type="transmembrane region" description="Helical" evidence="2">
    <location>
        <begin position="3108"/>
        <end position="3133"/>
    </location>
</feature>
<feature type="region of interest" description="Disordered" evidence="1">
    <location>
        <begin position="1211"/>
        <end position="1233"/>
    </location>
</feature>
<feature type="transmembrane region" description="Helical" evidence="2">
    <location>
        <begin position="3185"/>
        <end position="3206"/>
    </location>
</feature>
<feature type="transmembrane region" description="Helical" evidence="2">
    <location>
        <begin position="3248"/>
        <end position="3269"/>
    </location>
</feature>
<feature type="transmembrane region" description="Helical" evidence="2">
    <location>
        <begin position="2473"/>
        <end position="2493"/>
    </location>
</feature>
<keyword evidence="2" id="KW-0812">Transmembrane</keyword>
<feature type="region of interest" description="Disordered" evidence="1">
    <location>
        <begin position="2753"/>
        <end position="2841"/>
    </location>
</feature>
<dbReference type="OrthoDB" id="540768at2759"/>
<dbReference type="SUPFAM" id="SSF51126">
    <property type="entry name" value="Pectin lyase-like"/>
    <property type="match status" value="2"/>
</dbReference>
<feature type="transmembrane region" description="Helical" evidence="2">
    <location>
        <begin position="2399"/>
        <end position="2421"/>
    </location>
</feature>
<feature type="transmembrane region" description="Helical" evidence="2">
    <location>
        <begin position="2505"/>
        <end position="2529"/>
    </location>
</feature>
<feature type="region of interest" description="Disordered" evidence="1">
    <location>
        <begin position="2854"/>
        <end position="2927"/>
    </location>
</feature>
<feature type="region of interest" description="Disordered" evidence="1">
    <location>
        <begin position="2050"/>
        <end position="2094"/>
    </location>
</feature>
<proteinExistence type="predicted"/>
<keyword evidence="2" id="KW-1133">Transmembrane helix</keyword>
<accession>A0A835XU38</accession>
<name>A0A835XU38_9CHLO</name>
<organism evidence="3 4">
    <name type="scientific">Edaphochlamys debaryana</name>
    <dbReference type="NCBI Taxonomy" id="47281"/>
    <lineage>
        <taxon>Eukaryota</taxon>
        <taxon>Viridiplantae</taxon>
        <taxon>Chlorophyta</taxon>
        <taxon>core chlorophytes</taxon>
        <taxon>Chlorophyceae</taxon>
        <taxon>CS clade</taxon>
        <taxon>Chlamydomonadales</taxon>
        <taxon>Chlamydomonadales incertae sedis</taxon>
        <taxon>Edaphochlamys</taxon>
    </lineage>
</organism>
<evidence type="ECO:0000256" key="2">
    <source>
        <dbReference type="SAM" id="Phobius"/>
    </source>
</evidence>
<dbReference type="SMART" id="SM00710">
    <property type="entry name" value="PbH1"/>
    <property type="match status" value="16"/>
</dbReference>
<feature type="region of interest" description="Disordered" evidence="1">
    <location>
        <begin position="1326"/>
        <end position="1347"/>
    </location>
</feature>
<feature type="compositionally biased region" description="Pro residues" evidence="1">
    <location>
        <begin position="2081"/>
        <end position="2090"/>
    </location>
</feature>
<feature type="transmembrane region" description="Helical" evidence="2">
    <location>
        <begin position="2442"/>
        <end position="2461"/>
    </location>
</feature>
<comment type="caution">
    <text evidence="3">The sequence shown here is derived from an EMBL/GenBank/DDBJ whole genome shotgun (WGS) entry which is preliminary data.</text>
</comment>
<dbReference type="GO" id="GO:0000724">
    <property type="term" value="P:double-strand break repair via homologous recombination"/>
    <property type="evidence" value="ECO:0007669"/>
    <property type="project" value="TreeGrafter"/>
</dbReference>
<feature type="compositionally biased region" description="Gly residues" evidence="1">
    <location>
        <begin position="2863"/>
        <end position="2876"/>
    </location>
</feature>
<dbReference type="InterPro" id="IPR051246">
    <property type="entry name" value="WDR48"/>
</dbReference>
<feature type="transmembrane region" description="Helical" evidence="2">
    <location>
        <begin position="3213"/>
        <end position="3236"/>
    </location>
</feature>
<keyword evidence="4" id="KW-1185">Reference proteome</keyword>
<dbReference type="InterPro" id="IPR011050">
    <property type="entry name" value="Pectin_lyase_fold/virulence"/>
</dbReference>
<feature type="compositionally biased region" description="Gly residues" evidence="1">
    <location>
        <begin position="2810"/>
        <end position="2821"/>
    </location>
</feature>
<feature type="compositionally biased region" description="Polar residues" evidence="1">
    <location>
        <begin position="2882"/>
        <end position="2894"/>
    </location>
</feature>
<feature type="region of interest" description="Disordered" evidence="1">
    <location>
        <begin position="443"/>
        <end position="462"/>
    </location>
</feature>
<feature type="compositionally biased region" description="Low complexity" evidence="1">
    <location>
        <begin position="2050"/>
        <end position="2059"/>
    </location>
</feature>
<dbReference type="PANTHER" id="PTHR19862">
    <property type="entry name" value="WD REPEAT-CONTAINING PROTEIN 48"/>
    <property type="match status" value="1"/>
</dbReference>
<feature type="compositionally biased region" description="Acidic residues" evidence="1">
    <location>
        <begin position="3321"/>
        <end position="3351"/>
    </location>
</feature>
<feature type="compositionally biased region" description="Low complexity" evidence="1">
    <location>
        <begin position="1215"/>
        <end position="1228"/>
    </location>
</feature>
<dbReference type="EMBL" id="JAEHOE010000069">
    <property type="protein sequence ID" value="KAG2489779.1"/>
    <property type="molecule type" value="Genomic_DNA"/>
</dbReference>
<feature type="compositionally biased region" description="Low complexity" evidence="1">
    <location>
        <begin position="443"/>
        <end position="452"/>
    </location>
</feature>
<feature type="region of interest" description="Disordered" evidence="1">
    <location>
        <begin position="2620"/>
        <end position="2706"/>
    </location>
</feature>
<dbReference type="GO" id="GO:0043130">
    <property type="term" value="F:ubiquitin binding"/>
    <property type="evidence" value="ECO:0007669"/>
    <property type="project" value="TreeGrafter"/>
</dbReference>
<feature type="compositionally biased region" description="Low complexity" evidence="1">
    <location>
        <begin position="1290"/>
        <end position="1303"/>
    </location>
</feature>
<sequence length="3366" mass="335636">MELYGITQILQPRSQAQPPWLWVKNCTIDNNRVARDGLFKTFSMDVSNRRGGDGTANLGLGAIVIGRSDIQPPSPAAGMGDGDEYASADQVMLVADIINSNFKYNTGGSGAALAVLPGVSLVFLTIWSTRFESNRAFQSGGAIWHGKTVSGPPMVNLTVEAGSTFYDNFAERHGGAVSSALGILTLAVRNGSKIEYNTANAGNGGAVAVMDASASGTAGSISSSFLGTVYVESGGSISNNTANADLQLGAYGSGGAIFIDGPMGGGLIVSAATVEGNSAAAEGGFLATTAEIGLIQVLPDDDDAPGAGLDGIHITDGASLSHNTAVNDGGAVAAVGAIARVRLATNARMDWNRALTGRGGAISTQSLLRAINITNAQDGGAFAVGFAIASVRIALDAQVVGNVATLYRGGAIWAQGKPPPDISPENLLLAGLTSWVKTSAATRAQPPAGAALPTPPPPKRSTSVERVWHAIGELVIESGARLADNSALWGGGAVAGISGVFSFVLRGNASVTRNRAATADGGGALLVGDGPLDSFVCGPDALVSDNSAGTQGGVISLSNGPLKVAVIEASVLEQNQASRGGVLYASGGVGSLRIAHSSLRYNAAGTEGGVLATDGDVGRWVLEEARVYNNTALLSGGAFSVGGSITSALVLSGSFAANNTARQNGGFLAVAGSVRSLSVSAESAVSGNTARRGDGGGIWIGGDAPYIRVTGALCNFSSNTAGGEGGGLWVGGRVQLLSVSGGAAVQGNSAGMSGGFLLAGRGIDTVDVSQGARLQNNSARLTGGAISSSSDVGIVQVYGGATVMNCTAGRQGGFLAVLGSLQVLNITRGGVVRACTAEQGNGGAVEVAYKLGVFKLTAGGLMEFNRAGGSGGAAHVNGKLMRLEVSGGSRLDGNGAGGSGGAVWARSAAGAWVVRRNASLSDNGAGLDGGALALQYCTAADAASLGEEPFSLTLSGAARAVGNTAGRDGGLLFAGSGGAVGGASGCCFMRALRLAGGSLVANNTADGSGGVLRTEGVALLTVTSGSSIYGNSARTGSGGAINVVQLGSAYLSNNSSIRANRAWSGAGGAIWAGPVGLLAVGGGSQLSDNVAGTSGGALWTRSLSSLVVSGGSRVVGNTAADSGGAVWAASLASPPELPPADFEPPAAPPALPPPPPALSLGAVRRSVLQLPDLVIRLTNTNITLNQAPLASGGGIYVDTTSVIRVETLQRPSSPPAAMAAGGSAPRSAWPLPPSPSLRIEVRGGAVRNNSAGGGGAVSAAHGGGIFISSTAQAIPDAGLNADTSPPPPALLDSDGSASAADGADSSTLLDAAMEAAVIAAAQASGDDNVSSLVPPSSTAPTTAPRVSGSLPGVCSITSDETIWSGNSVAAGLGGAIHASGCSLAVRGGALSRNTAGIGGGAAAVVCPRPGDGLVALLLALLKAGRPAAEGDGGGAEAAQALLSAANLTERQVQAAAAAMAYLQPRTAITSGARLTANVARRGRGGALLIDLSRSAAVLLAPPAAAAAFAAAIAVASGGGTPLASADAATAAGRSAAAAALPLLALDDVILYGNRASIGGGAVAIAGGAGFDILTSGSDDDLLPDVFDTSGSEGSGQSSVAAAVAAMTSVLAVAAAVATANGTVVMSNTVFEGNAVTADAGPVAAAATKGLCGGGAVQLAGPFAVANLLSVTLHNNTAAAGLASPVPACGGGALHIGPKSSAALRASLVTGNVAAADGGGILCRNCSSLYVYGGSVSYCTSACGAGGGVALTEASRAALVAADLGHNTAASGGSVSAWAEPPQAASSSALSGDASALAALNRSAVSVVPRQGTWLLLDRCRLHDSRAAMPACELQTSLTPVQRYQGQGGGLLVGGQVAAALVQCDLSAGNDAAAPAGGVALAAALSCNATGGSEEAARALEAARAVLSEPQGLARELGALGAPLLAYRPGTLARLAALTRAATAPGGGACWPLALSDVALLSGNAVQGLAGTPGADNSTAGVGGWNRSEGSAVWSEDAFAPSLQVKCTAAGSTALAYLANATSAYKTNGTNAPSEDAGADAYAAALLSTGATSTSSASGSPPLPLLPPAAAAAPGGGTSGERPPPPPPPPAFGLSAQQEALGQGLTDCLLQQLSARAAVERPLADGGGSSASGGTTLPAYSQALTQMLMYLPPARLRLVGLSVLPAVATAAATAGSAGLKRTATTVVSADDAKLIAEGEGGAASTGLAAELLGTAAGGPSPTAVERLWIPLGDNLRLAVQLVNGAGQAVTEHSPLEVAISVEPTSRTQLLSSKPPAQRAESGAVQWEDLAIRGWPGPVTLRFSASSPGECQQAWYATAVPGTAVKAAYEQYLAAVQAGKCPDSGTLPCLLWGLSDGHPHSYMQQQCAEGYTGRLCAACTPGHYIDSDFQCNPCPSVPQTVGLGLVAILFSMAVVLYTTFATYTESRGQGQTKEDVRAESVSEIITVIVVHLQYFIIVTRLNMNWPRIITNMQGALAMVTGAETYVAFSPACLYPESASDQQAAAQMLGALILPLTVVALSCLLWAIRYYVSNTAMLRRGSLGIPKRALRRLQWRGPVTGSGGKRSRRARLAAEILDNVTACEDEEEDLPPGLSSLAEGGGAHQDGDDGLVEIRGRALAKAVGLEPPRGSRLRSRGSLATGSGLTSRTSTILGRGIGSDISGLQNKAGSQRSSLQSRSSRPTPPSRASASGRTAAVGGKPSNGRVASSQPLPVAPLVPPPPAALPLLLPVRVPVPLAVSHTASRYQVPSAFALAPRAPSSDGTVSPRSVSWEATPEGTPRRAAVHPEPAPQVRAAAGATGQPIAEATEQPTGGNGAATSGGGSTRAAGEAGRIASTSPPEVEEWTHVASVGVVLAEEGSPRDKAGNGGGAGGDSGGGAVMATGSAAQDASGSSENPGGTFRPAAGAPSRAVKGGGGQSGPALPTAATAPAPVLPFSQSSKAGASHALLHTASAPAKTGLLGTAKSGPSHVLAEALHTTPDGPPPPDEEQGKEPRPSNGLRHRTSMVLAKARAVASAAVKPVSAPLQVTPSSALVHVDTAVSLPTQLLMVTLIAMFVLYPALAQVSLSVFSCYLIDDGQGKLGSFERATWPWGYWVRDMNQQCYSATHAAVWVPVGVVAVCVFCLGPPLASLVITFRRRRTLYEYHTVQTWGFLYKRYRPQYYWWASIQQLQTLTLVIVDVFGRALPVVQQALLLLVGFTAISLVSMACAPLRSRLLVVCEFLSLGVLSLTITLGLFSIDRQISDESDDTILGVCILVANCLLILFYAFALVRQGSERLRGMLRSAPVAACAARLRVAARRGCGARAGAWGCWALCEPERESGDEWCEEEDGAMTEDQGDPEGQDERAEEEEPLELVLKGASPRQQVDA</sequence>
<feature type="compositionally biased region" description="Low complexity" evidence="1">
    <location>
        <begin position="2918"/>
        <end position="2927"/>
    </location>
</feature>
<feature type="region of interest" description="Disordered" evidence="1">
    <location>
        <begin position="1277"/>
        <end position="1303"/>
    </location>
</feature>
<feature type="region of interest" description="Disordered" evidence="1">
    <location>
        <begin position="3320"/>
        <end position="3366"/>
    </location>
</feature>
<feature type="compositionally biased region" description="Low complexity" evidence="1">
    <location>
        <begin position="2633"/>
        <end position="2651"/>
    </location>
</feature>
<feature type="region of interest" description="Disordered" evidence="1">
    <location>
        <begin position="2581"/>
        <end position="2606"/>
    </location>
</feature>
<gene>
    <name evidence="3" type="ORF">HYH03_011730</name>
</gene>
<dbReference type="Proteomes" id="UP000612055">
    <property type="component" value="Unassembled WGS sequence"/>
</dbReference>
<keyword evidence="2" id="KW-0472">Membrane</keyword>
<feature type="compositionally biased region" description="Low complexity" evidence="1">
    <location>
        <begin position="2665"/>
        <end position="2690"/>
    </location>
</feature>
<evidence type="ECO:0000313" key="4">
    <source>
        <dbReference type="Proteomes" id="UP000612055"/>
    </source>
</evidence>
<feature type="region of interest" description="Disordered" evidence="1">
    <location>
        <begin position="2971"/>
        <end position="2997"/>
    </location>
</feature>